<dbReference type="OrthoDB" id="3829203at2"/>
<name>A0A3N0GF17_9ACTN</name>
<dbReference type="EMBL" id="RJSF01000049">
    <property type="protein sequence ID" value="RNM11055.1"/>
    <property type="molecule type" value="Genomic_DNA"/>
</dbReference>
<protein>
    <submittedName>
        <fullName evidence="2">Cellulose synthase</fullName>
    </submittedName>
</protein>
<organism evidence="2 3">
    <name type="scientific">Nocardioides pocheonensis</name>
    <dbReference type="NCBI Taxonomy" id="661485"/>
    <lineage>
        <taxon>Bacteria</taxon>
        <taxon>Bacillati</taxon>
        <taxon>Actinomycetota</taxon>
        <taxon>Actinomycetes</taxon>
        <taxon>Propionibacteriales</taxon>
        <taxon>Nocardioidaceae</taxon>
        <taxon>Nocardioides</taxon>
    </lineage>
</organism>
<accession>A0A3N0GF17</accession>
<feature type="transmembrane region" description="Helical" evidence="1">
    <location>
        <begin position="6"/>
        <end position="27"/>
    </location>
</feature>
<evidence type="ECO:0000256" key="1">
    <source>
        <dbReference type="SAM" id="Phobius"/>
    </source>
</evidence>
<dbReference type="AlphaFoldDB" id="A0A3N0GF17"/>
<dbReference type="Proteomes" id="UP000279994">
    <property type="component" value="Unassembled WGS sequence"/>
</dbReference>
<keyword evidence="3" id="KW-1185">Reference proteome</keyword>
<gene>
    <name evidence="2" type="ORF">EFL26_23120</name>
</gene>
<reference evidence="2 3" key="1">
    <citation type="submission" date="2018-11" db="EMBL/GenBank/DDBJ databases">
        <authorList>
            <person name="Li F."/>
        </authorList>
    </citation>
    <scope>NUCLEOTIDE SEQUENCE [LARGE SCALE GENOMIC DNA]</scope>
    <source>
        <strain evidence="2 3">Gsoil 818</strain>
    </source>
</reference>
<feature type="transmembrane region" description="Helical" evidence="1">
    <location>
        <begin position="78"/>
        <end position="98"/>
    </location>
</feature>
<evidence type="ECO:0000313" key="3">
    <source>
        <dbReference type="Proteomes" id="UP000279994"/>
    </source>
</evidence>
<feature type="transmembrane region" description="Helical" evidence="1">
    <location>
        <begin position="39"/>
        <end position="58"/>
    </location>
</feature>
<keyword evidence="1" id="KW-0812">Transmembrane</keyword>
<comment type="caution">
    <text evidence="2">The sequence shown here is derived from an EMBL/GenBank/DDBJ whole genome shotgun (WGS) entry which is preliminary data.</text>
</comment>
<sequence>MTYDSAAWGALAFALSVLLGVVTFFRWRARGLAAGLRGSAWTILPVAAWLTGVLELAFDIGDSVGRWALHLVFSPVVWLGIVLVGVSVVLFGASAVLGGRGGREVDAKGTPAVVDRRRSGPPAIDEDLGDIEAILRKHGIS</sequence>
<keyword evidence="1" id="KW-1133">Transmembrane helix</keyword>
<evidence type="ECO:0000313" key="2">
    <source>
        <dbReference type="EMBL" id="RNM11055.1"/>
    </source>
</evidence>
<proteinExistence type="predicted"/>
<keyword evidence="1" id="KW-0472">Membrane</keyword>
<dbReference type="RefSeq" id="WP_123225292.1">
    <property type="nucleotide sequence ID" value="NZ_RJSF01000049.1"/>
</dbReference>